<comment type="similarity">
    <text evidence="2">Belongs to the ADIPOR family.</text>
</comment>
<comment type="subcellular location">
    <subcellularLocation>
        <location evidence="1">Membrane</location>
        <topology evidence="1">Multi-pass membrane protein</topology>
    </subcellularLocation>
</comment>
<evidence type="ECO:0000256" key="5">
    <source>
        <dbReference type="ARBA" id="ARBA00023136"/>
    </source>
</evidence>
<evidence type="ECO:0000256" key="4">
    <source>
        <dbReference type="ARBA" id="ARBA00022989"/>
    </source>
</evidence>
<protein>
    <submittedName>
        <fullName evidence="8">Hemolysin-III family protein</fullName>
    </submittedName>
</protein>
<dbReference type="PANTHER" id="PTHR20855">
    <property type="entry name" value="ADIPOR/PROGESTIN RECEPTOR-RELATED"/>
    <property type="match status" value="1"/>
</dbReference>
<feature type="compositionally biased region" description="Polar residues" evidence="6">
    <location>
        <begin position="7"/>
        <end position="18"/>
    </location>
</feature>
<gene>
    <name evidence="8" type="ORF">PG991_006848</name>
</gene>
<organism evidence="8 9">
    <name type="scientific">Apiospora marii</name>
    <dbReference type="NCBI Taxonomy" id="335849"/>
    <lineage>
        <taxon>Eukaryota</taxon>
        <taxon>Fungi</taxon>
        <taxon>Dikarya</taxon>
        <taxon>Ascomycota</taxon>
        <taxon>Pezizomycotina</taxon>
        <taxon>Sordariomycetes</taxon>
        <taxon>Xylariomycetidae</taxon>
        <taxon>Amphisphaeriales</taxon>
        <taxon>Apiosporaceae</taxon>
        <taxon>Apiospora</taxon>
    </lineage>
</organism>
<accession>A0ABR1RYF6</accession>
<feature type="transmembrane region" description="Helical" evidence="7">
    <location>
        <begin position="186"/>
        <end position="208"/>
    </location>
</feature>
<feature type="region of interest" description="Disordered" evidence="6">
    <location>
        <begin position="1"/>
        <end position="30"/>
    </location>
</feature>
<proteinExistence type="inferred from homology"/>
<name>A0ABR1RYF6_9PEZI</name>
<evidence type="ECO:0000256" key="3">
    <source>
        <dbReference type="ARBA" id="ARBA00022692"/>
    </source>
</evidence>
<sequence>MPKRRAATNSPSAQSGNDKQPLLAPTPPSDVVDRGDWFRAPKLLYFHQIPPWQQDNEYILSGYRPTSGSTWLSLASLSYLHNQTINAYSHLVGALIFVSLPYYFYEYVYKHEPHAEVIDLIVVSTYCIGVAVCFAFSTTFHVNWNNSKELTALCNKLDYLGILVLMWGAGIPTIYYGFYCNESLRWLYWTSTSGTALACGIFTLNPHFSSPQFRHWRACFYAGFGLSSVVFVAHGLVLHGWALQRARMSLVWMGWMAAANLVGAALYATRIPERWAPYRFDLCGASHQLFHMFIIAAAVIHFDGLVVAFRIIRSTQSPCHGSEVLGP</sequence>
<dbReference type="InterPro" id="IPR004254">
    <property type="entry name" value="AdipoR/HlyIII-related"/>
</dbReference>
<dbReference type="Pfam" id="PF03006">
    <property type="entry name" value="HlyIII"/>
    <property type="match status" value="1"/>
</dbReference>
<evidence type="ECO:0000313" key="9">
    <source>
        <dbReference type="Proteomes" id="UP001396898"/>
    </source>
</evidence>
<evidence type="ECO:0000256" key="2">
    <source>
        <dbReference type="ARBA" id="ARBA00007018"/>
    </source>
</evidence>
<feature type="transmembrane region" description="Helical" evidence="7">
    <location>
        <begin position="117"/>
        <end position="139"/>
    </location>
</feature>
<feature type="transmembrane region" description="Helical" evidence="7">
    <location>
        <begin position="220"/>
        <end position="238"/>
    </location>
</feature>
<evidence type="ECO:0000256" key="6">
    <source>
        <dbReference type="SAM" id="MobiDB-lite"/>
    </source>
</evidence>
<keyword evidence="3 7" id="KW-0812">Transmembrane</keyword>
<dbReference type="PANTHER" id="PTHR20855:SF52">
    <property type="entry name" value="ADIPONECTIN RECEPTOR PROTEIN"/>
    <property type="match status" value="1"/>
</dbReference>
<keyword evidence="9" id="KW-1185">Reference proteome</keyword>
<feature type="transmembrane region" description="Helical" evidence="7">
    <location>
        <begin position="289"/>
        <end position="312"/>
    </location>
</feature>
<keyword evidence="4 7" id="KW-1133">Transmembrane helix</keyword>
<reference evidence="8 9" key="1">
    <citation type="submission" date="2023-01" db="EMBL/GenBank/DDBJ databases">
        <title>Analysis of 21 Apiospora genomes using comparative genomics revels a genus with tremendous synthesis potential of carbohydrate active enzymes and secondary metabolites.</title>
        <authorList>
            <person name="Sorensen T."/>
        </authorList>
    </citation>
    <scope>NUCLEOTIDE SEQUENCE [LARGE SCALE GENOMIC DNA]</scope>
    <source>
        <strain evidence="8 9">CBS 20057</strain>
    </source>
</reference>
<dbReference type="EMBL" id="JAQQWI010000009">
    <property type="protein sequence ID" value="KAK8022967.1"/>
    <property type="molecule type" value="Genomic_DNA"/>
</dbReference>
<comment type="caution">
    <text evidence="8">The sequence shown here is derived from an EMBL/GenBank/DDBJ whole genome shotgun (WGS) entry which is preliminary data.</text>
</comment>
<feature type="transmembrane region" description="Helical" evidence="7">
    <location>
        <begin position="250"/>
        <end position="269"/>
    </location>
</feature>
<feature type="transmembrane region" description="Helical" evidence="7">
    <location>
        <begin position="87"/>
        <end position="105"/>
    </location>
</feature>
<dbReference type="Proteomes" id="UP001396898">
    <property type="component" value="Unassembled WGS sequence"/>
</dbReference>
<keyword evidence="5 7" id="KW-0472">Membrane</keyword>
<evidence type="ECO:0000256" key="7">
    <source>
        <dbReference type="SAM" id="Phobius"/>
    </source>
</evidence>
<evidence type="ECO:0000256" key="1">
    <source>
        <dbReference type="ARBA" id="ARBA00004141"/>
    </source>
</evidence>
<evidence type="ECO:0000313" key="8">
    <source>
        <dbReference type="EMBL" id="KAK8022967.1"/>
    </source>
</evidence>
<feature type="transmembrane region" description="Helical" evidence="7">
    <location>
        <begin position="159"/>
        <end position="179"/>
    </location>
</feature>